<gene>
    <name evidence="2" type="ORF">CLODIP_2_CD10776</name>
</gene>
<accession>A0A8S1E8J3</accession>
<proteinExistence type="predicted"/>
<dbReference type="OrthoDB" id="6627027at2759"/>
<name>A0A8S1E8J3_9INSE</name>
<dbReference type="PROSITE" id="PS51257">
    <property type="entry name" value="PROKAR_LIPOPROTEIN"/>
    <property type="match status" value="1"/>
</dbReference>
<dbReference type="EMBL" id="CADEPI010000491">
    <property type="protein sequence ID" value="CAB3386552.1"/>
    <property type="molecule type" value="Genomic_DNA"/>
</dbReference>
<dbReference type="AlphaFoldDB" id="A0A8S1E8J3"/>
<evidence type="ECO:0000256" key="1">
    <source>
        <dbReference type="SAM" id="SignalP"/>
    </source>
</evidence>
<evidence type="ECO:0000313" key="3">
    <source>
        <dbReference type="Proteomes" id="UP000494165"/>
    </source>
</evidence>
<protein>
    <submittedName>
        <fullName evidence="2">Uncharacterized protein</fullName>
    </submittedName>
</protein>
<keyword evidence="1" id="KW-0732">Signal</keyword>
<feature type="chain" id="PRO_5035940263" evidence="1">
    <location>
        <begin position="19"/>
        <end position="173"/>
    </location>
</feature>
<keyword evidence="3" id="KW-1185">Reference proteome</keyword>
<sequence length="173" mass="17398">MKAFTVCLFAGLAALACAEPPSGYNYQRPSGGSFSQGGSFSSGGSFGGGSFGGGSFGGGSLTPVSDFGGSTNEGQSIDPQILEQVRQIILRSEASGGHGGITSSYGVPGLRVVDISLEGIRQAIQVAQFQQTHQGTPIAPCPGCARGPQLQGPSSSHDSCPLHPLQLLAGAPF</sequence>
<reference evidence="2 3" key="1">
    <citation type="submission" date="2020-04" db="EMBL/GenBank/DDBJ databases">
        <authorList>
            <person name="Alioto T."/>
            <person name="Alioto T."/>
            <person name="Gomez Garrido J."/>
        </authorList>
    </citation>
    <scope>NUCLEOTIDE SEQUENCE [LARGE SCALE GENOMIC DNA]</scope>
</reference>
<evidence type="ECO:0000313" key="2">
    <source>
        <dbReference type="EMBL" id="CAB3386552.1"/>
    </source>
</evidence>
<feature type="signal peptide" evidence="1">
    <location>
        <begin position="1"/>
        <end position="18"/>
    </location>
</feature>
<dbReference type="Proteomes" id="UP000494165">
    <property type="component" value="Unassembled WGS sequence"/>
</dbReference>
<comment type="caution">
    <text evidence="2">The sequence shown here is derived from an EMBL/GenBank/DDBJ whole genome shotgun (WGS) entry which is preliminary data.</text>
</comment>
<organism evidence="2 3">
    <name type="scientific">Cloeon dipterum</name>
    <dbReference type="NCBI Taxonomy" id="197152"/>
    <lineage>
        <taxon>Eukaryota</taxon>
        <taxon>Metazoa</taxon>
        <taxon>Ecdysozoa</taxon>
        <taxon>Arthropoda</taxon>
        <taxon>Hexapoda</taxon>
        <taxon>Insecta</taxon>
        <taxon>Pterygota</taxon>
        <taxon>Palaeoptera</taxon>
        <taxon>Ephemeroptera</taxon>
        <taxon>Pisciforma</taxon>
        <taxon>Baetidae</taxon>
        <taxon>Cloeon</taxon>
    </lineage>
</organism>